<sequence length="290" mass="32620">MQLNRQTQLMMSKPRVIKFLILSDTHNFDREEADLCPLKNPLPKVDVVLHCGDLTSVGGAQNYAKALEMLGHLDVELKLVIAGNHDLDLDEEYWRTKRPKDHEESEHRAGVEIMTGPLAKAANVTYLTEGTYSFTLKDGRSFKIFASPYQPEFCNWAFGYKRGKARWKIPDDVDIVMTHGPPYGSLDSVAEQGNKKLGCETLLGEVKRVKPLMHCFGHIHDGYGWKVQTWSHWSDAAGRDVKISQAGTNKLVQQAQVAKGESTLMVNAAIMNEDHQPKNAPWVVELPLQQ</sequence>
<dbReference type="AlphaFoldDB" id="A0A2S6BQG7"/>
<reference evidence="3" key="1">
    <citation type="journal article" date="2017" name="bioRxiv">
        <title>Conservation of a gene cluster reveals novel cercosporin biosynthetic mechanisms and extends production to the genus Colletotrichum.</title>
        <authorList>
            <person name="de Jonge R."/>
            <person name="Ebert M.K."/>
            <person name="Huitt-Roehl C.R."/>
            <person name="Pal P."/>
            <person name="Suttle J.C."/>
            <person name="Spanner R.E."/>
            <person name="Neubauer J.D."/>
            <person name="Jurick W.M.II."/>
            <person name="Stott K.A."/>
            <person name="Secor G.A."/>
            <person name="Thomma B.P.H.J."/>
            <person name="Van de Peer Y."/>
            <person name="Townsend C.A."/>
            <person name="Bolton M.D."/>
        </authorList>
    </citation>
    <scope>NUCLEOTIDE SEQUENCE [LARGE SCALE GENOMIC DNA]</scope>
    <source>
        <strain evidence="3">CBS538.71</strain>
    </source>
</reference>
<dbReference type="Proteomes" id="UP000237631">
    <property type="component" value="Unassembled WGS sequence"/>
</dbReference>
<gene>
    <name evidence="2" type="ORF">CBER1_02892</name>
</gene>
<dbReference type="Pfam" id="PF00149">
    <property type="entry name" value="Metallophos"/>
    <property type="match status" value="1"/>
</dbReference>
<evidence type="ECO:0000313" key="2">
    <source>
        <dbReference type="EMBL" id="PPJ49716.1"/>
    </source>
</evidence>
<evidence type="ECO:0000313" key="3">
    <source>
        <dbReference type="Proteomes" id="UP000237631"/>
    </source>
</evidence>
<comment type="caution">
    <text evidence="2">The sequence shown here is derived from an EMBL/GenBank/DDBJ whole genome shotgun (WGS) entry which is preliminary data.</text>
</comment>
<dbReference type="SUPFAM" id="SSF56300">
    <property type="entry name" value="Metallo-dependent phosphatases"/>
    <property type="match status" value="1"/>
</dbReference>
<dbReference type="InterPro" id="IPR004843">
    <property type="entry name" value="Calcineurin-like_PHP"/>
</dbReference>
<proteinExistence type="predicted"/>
<name>A0A2S6BQG7_9PEZI</name>
<dbReference type="OrthoDB" id="630188at2759"/>
<keyword evidence="3" id="KW-1185">Reference proteome</keyword>
<organism evidence="2 3">
    <name type="scientific">Cercospora berteroae</name>
    <dbReference type="NCBI Taxonomy" id="357750"/>
    <lineage>
        <taxon>Eukaryota</taxon>
        <taxon>Fungi</taxon>
        <taxon>Dikarya</taxon>
        <taxon>Ascomycota</taxon>
        <taxon>Pezizomycotina</taxon>
        <taxon>Dothideomycetes</taxon>
        <taxon>Dothideomycetidae</taxon>
        <taxon>Mycosphaerellales</taxon>
        <taxon>Mycosphaerellaceae</taxon>
        <taxon>Cercospora</taxon>
    </lineage>
</organism>
<feature type="domain" description="Calcineurin-like phosphoesterase" evidence="1">
    <location>
        <begin position="17"/>
        <end position="221"/>
    </location>
</feature>
<dbReference type="GO" id="GO:0016787">
    <property type="term" value="F:hydrolase activity"/>
    <property type="evidence" value="ECO:0007669"/>
    <property type="project" value="InterPro"/>
</dbReference>
<dbReference type="PANTHER" id="PTHR12905:SF0">
    <property type="entry name" value="CALCINEURIN-LIKE PHOSPHOESTERASE DOMAIN-CONTAINING PROTEIN"/>
    <property type="match status" value="1"/>
</dbReference>
<dbReference type="InterPro" id="IPR029052">
    <property type="entry name" value="Metallo-depent_PP-like"/>
</dbReference>
<dbReference type="EMBL" id="PNEN01001799">
    <property type="protein sequence ID" value="PPJ49716.1"/>
    <property type="molecule type" value="Genomic_DNA"/>
</dbReference>
<dbReference type="Gene3D" id="3.60.21.10">
    <property type="match status" value="1"/>
</dbReference>
<protein>
    <recommendedName>
        <fullName evidence="1">Calcineurin-like phosphoesterase domain-containing protein</fullName>
    </recommendedName>
</protein>
<evidence type="ECO:0000259" key="1">
    <source>
        <dbReference type="Pfam" id="PF00149"/>
    </source>
</evidence>
<dbReference type="InterPro" id="IPR051693">
    <property type="entry name" value="UPF0046_metallophosphoest"/>
</dbReference>
<dbReference type="CDD" id="cd07379">
    <property type="entry name" value="MPP_239FB"/>
    <property type="match status" value="1"/>
</dbReference>
<accession>A0A2S6BQG7</accession>
<dbReference type="PANTHER" id="PTHR12905">
    <property type="entry name" value="METALLOPHOSPHOESTERASE"/>
    <property type="match status" value="1"/>
</dbReference>